<dbReference type="PROSITE" id="PS51257">
    <property type="entry name" value="PROKAR_LIPOPROTEIN"/>
    <property type="match status" value="1"/>
</dbReference>
<dbReference type="AlphaFoldDB" id="A0AA41XBD9"/>
<feature type="chain" id="PRO_5041246726" description="DUF4363 domain-containing protein" evidence="1">
    <location>
        <begin position="23"/>
        <end position="136"/>
    </location>
</feature>
<evidence type="ECO:0000256" key="1">
    <source>
        <dbReference type="SAM" id="SignalP"/>
    </source>
</evidence>
<evidence type="ECO:0000313" key="2">
    <source>
        <dbReference type="EMBL" id="MCP8970370.1"/>
    </source>
</evidence>
<dbReference type="Proteomes" id="UP001156102">
    <property type="component" value="Unassembled WGS sequence"/>
</dbReference>
<organism evidence="2 3">
    <name type="scientific">Ectobacillus ponti</name>
    <dbReference type="NCBI Taxonomy" id="2961894"/>
    <lineage>
        <taxon>Bacteria</taxon>
        <taxon>Bacillati</taxon>
        <taxon>Bacillota</taxon>
        <taxon>Bacilli</taxon>
        <taxon>Bacillales</taxon>
        <taxon>Bacillaceae</taxon>
        <taxon>Ectobacillus</taxon>
    </lineage>
</organism>
<keyword evidence="3" id="KW-1185">Reference proteome</keyword>
<gene>
    <name evidence="2" type="ORF">NK662_17755</name>
</gene>
<sequence>MTYVRALLVLAVCVMVSGCAFGGQEQEQVQPVNQTAPAGIKSGVEDVLQELKKLQAAMKQEPRQQDIQQFGKALATKWDAFEGDVEKSYPAQYETIEKNLYPLIAETGKSPLDLQKIQTLVENVQRDLSKFLEQLQ</sequence>
<evidence type="ECO:0000313" key="3">
    <source>
        <dbReference type="Proteomes" id="UP001156102"/>
    </source>
</evidence>
<comment type="caution">
    <text evidence="2">The sequence shown here is derived from an EMBL/GenBank/DDBJ whole genome shotgun (WGS) entry which is preliminary data.</text>
</comment>
<keyword evidence="1" id="KW-0732">Signal</keyword>
<reference evidence="2" key="1">
    <citation type="submission" date="2022-07" db="EMBL/GenBank/DDBJ databases">
        <authorList>
            <person name="Li W.-J."/>
            <person name="Deng Q.-Q."/>
        </authorList>
    </citation>
    <scope>NUCLEOTIDE SEQUENCE</scope>
    <source>
        <strain evidence="2">SYSU M60031</strain>
    </source>
</reference>
<protein>
    <recommendedName>
        <fullName evidence="4">DUF4363 domain-containing protein</fullName>
    </recommendedName>
</protein>
<accession>A0AA41XBD9</accession>
<evidence type="ECO:0008006" key="4">
    <source>
        <dbReference type="Google" id="ProtNLM"/>
    </source>
</evidence>
<dbReference type="EMBL" id="JANCLT010000011">
    <property type="protein sequence ID" value="MCP8970370.1"/>
    <property type="molecule type" value="Genomic_DNA"/>
</dbReference>
<feature type="signal peptide" evidence="1">
    <location>
        <begin position="1"/>
        <end position="22"/>
    </location>
</feature>
<name>A0AA41XBD9_9BACI</name>
<dbReference type="RefSeq" id="WP_254760291.1">
    <property type="nucleotide sequence ID" value="NZ_JANCLT010000011.1"/>
</dbReference>
<proteinExistence type="predicted"/>